<name>A0A8H8WZL8_9HYPH</name>
<dbReference type="AlphaFoldDB" id="A0A8H8WZL8"/>
<protein>
    <recommendedName>
        <fullName evidence="4">Helix-turn-helix domain-containing protein</fullName>
    </recommendedName>
</protein>
<feature type="region of interest" description="Disordered" evidence="1">
    <location>
        <begin position="65"/>
        <end position="87"/>
    </location>
</feature>
<dbReference type="Gene3D" id="1.10.260.40">
    <property type="entry name" value="lambda repressor-like DNA-binding domains"/>
    <property type="match status" value="1"/>
</dbReference>
<evidence type="ECO:0000256" key="1">
    <source>
        <dbReference type="SAM" id="MobiDB-lite"/>
    </source>
</evidence>
<evidence type="ECO:0000313" key="3">
    <source>
        <dbReference type="Proteomes" id="UP000663508"/>
    </source>
</evidence>
<dbReference type="InterPro" id="IPR010982">
    <property type="entry name" value="Lambda_DNA-bd_dom_sf"/>
</dbReference>
<evidence type="ECO:0000313" key="2">
    <source>
        <dbReference type="EMBL" id="BCM86862.1"/>
    </source>
</evidence>
<dbReference type="Proteomes" id="UP000663508">
    <property type="component" value="Chromosome"/>
</dbReference>
<evidence type="ECO:0008006" key="4">
    <source>
        <dbReference type="Google" id="ProtNLM"/>
    </source>
</evidence>
<proteinExistence type="predicted"/>
<reference evidence="2" key="1">
    <citation type="submission" date="2020-11" db="EMBL/GenBank/DDBJ databases">
        <title>Complete genome sequence of a novel pathogenic Methylobacterium strain isolated from rice in Vietnam.</title>
        <authorList>
            <person name="Lai K."/>
            <person name="Okazaki S."/>
            <person name="Higashi K."/>
            <person name="Mori H."/>
            <person name="Toyoda A."/>
            <person name="Kurokawa K."/>
        </authorList>
    </citation>
    <scope>NUCLEOTIDE SEQUENCE</scope>
    <source>
        <strain evidence="2">VL1</strain>
    </source>
</reference>
<accession>A0A8H8WZL8</accession>
<gene>
    <name evidence="2" type="ORF">mvi_53230</name>
</gene>
<dbReference type="GO" id="GO:0003677">
    <property type="term" value="F:DNA binding"/>
    <property type="evidence" value="ECO:0007669"/>
    <property type="project" value="InterPro"/>
</dbReference>
<dbReference type="SUPFAM" id="SSF47413">
    <property type="entry name" value="lambda repressor-like DNA-binding domains"/>
    <property type="match status" value="1"/>
</dbReference>
<dbReference type="Pfam" id="PF15943">
    <property type="entry name" value="YdaS_toxin"/>
    <property type="match status" value="1"/>
</dbReference>
<dbReference type="KEGG" id="mind:mvi_53230"/>
<sequence length="87" mass="9004">MVMSTVMTVRSLIQAAITLAGSEAKLGDACGVSQSAIWKAKKAGRVSGELAVRIDRATDGAIPKHRLRPDLWEPPASGPAEAHGVAA</sequence>
<dbReference type="InterPro" id="IPR031856">
    <property type="entry name" value="YdaS_toxin-like"/>
</dbReference>
<dbReference type="EMBL" id="AP024145">
    <property type="protein sequence ID" value="BCM86862.1"/>
    <property type="molecule type" value="Genomic_DNA"/>
</dbReference>
<organism evidence="2 3">
    <name type="scientific">Methylobacterium indicum</name>
    <dbReference type="NCBI Taxonomy" id="1775910"/>
    <lineage>
        <taxon>Bacteria</taxon>
        <taxon>Pseudomonadati</taxon>
        <taxon>Pseudomonadota</taxon>
        <taxon>Alphaproteobacteria</taxon>
        <taxon>Hyphomicrobiales</taxon>
        <taxon>Methylobacteriaceae</taxon>
        <taxon>Methylobacterium</taxon>
    </lineage>
</organism>